<dbReference type="SUPFAM" id="SSF54909">
    <property type="entry name" value="Dimeric alpha+beta barrel"/>
    <property type="match status" value="1"/>
</dbReference>
<dbReference type="InterPro" id="IPR011008">
    <property type="entry name" value="Dimeric_a/b-barrel"/>
</dbReference>
<dbReference type="Proteomes" id="UP000294656">
    <property type="component" value="Unassembled WGS sequence"/>
</dbReference>
<evidence type="ECO:0000313" key="2">
    <source>
        <dbReference type="EMBL" id="TDO97898.1"/>
    </source>
</evidence>
<accession>A0A4R6M8T4</accession>
<reference evidence="2 3" key="1">
    <citation type="submission" date="2019-03" db="EMBL/GenBank/DDBJ databases">
        <title>Genomic Encyclopedia of Type Strains, Phase III (KMG-III): the genomes of soil and plant-associated and newly described type strains.</title>
        <authorList>
            <person name="Whitman W."/>
        </authorList>
    </citation>
    <scope>NUCLEOTIDE SEQUENCE [LARGE SCALE GENOMIC DNA]</scope>
    <source>
        <strain evidence="2 3">CECT 7378</strain>
    </source>
</reference>
<feature type="domain" description="ABM" evidence="1">
    <location>
        <begin position="4"/>
        <end position="69"/>
    </location>
</feature>
<name>A0A4R6M8T4_9GAMM</name>
<organism evidence="2 3">
    <name type="scientific">Marinomonas balearica</name>
    <dbReference type="NCBI Taxonomy" id="491947"/>
    <lineage>
        <taxon>Bacteria</taxon>
        <taxon>Pseudomonadati</taxon>
        <taxon>Pseudomonadota</taxon>
        <taxon>Gammaproteobacteria</taxon>
        <taxon>Oceanospirillales</taxon>
        <taxon>Oceanospirillaceae</taxon>
        <taxon>Marinomonas</taxon>
    </lineage>
</organism>
<comment type="caution">
    <text evidence="2">The sequence shown here is derived from an EMBL/GenBank/DDBJ whole genome shotgun (WGS) entry which is preliminary data.</text>
</comment>
<proteinExistence type="predicted"/>
<keyword evidence="2" id="KW-0503">Monooxygenase</keyword>
<sequence length="98" mass="11332">MPKVIRVFRVEIVPEIRTEFEEKFRRISVGALDSQPGCLDITIGFPSPTTPNEYSMISTWESHEKLVEFLGDKWDQALIPDGMEHFAKHYSAYHYTVA</sequence>
<keyword evidence="3" id="KW-1185">Reference proteome</keyword>
<evidence type="ECO:0000313" key="3">
    <source>
        <dbReference type="Proteomes" id="UP000294656"/>
    </source>
</evidence>
<keyword evidence="2" id="KW-0560">Oxidoreductase</keyword>
<dbReference type="OrthoDB" id="582415at2"/>
<dbReference type="AlphaFoldDB" id="A0A4R6M8T4"/>
<dbReference type="EMBL" id="SNXC01000011">
    <property type="protein sequence ID" value="TDO97898.1"/>
    <property type="molecule type" value="Genomic_DNA"/>
</dbReference>
<dbReference type="RefSeq" id="WP_133503319.1">
    <property type="nucleotide sequence ID" value="NZ_SNXC01000011.1"/>
</dbReference>
<dbReference type="Gene3D" id="3.30.70.100">
    <property type="match status" value="1"/>
</dbReference>
<protein>
    <submittedName>
        <fullName evidence="2">Antibiotic biosynthesis monooxygenase</fullName>
    </submittedName>
</protein>
<dbReference type="GO" id="GO:0004497">
    <property type="term" value="F:monooxygenase activity"/>
    <property type="evidence" value="ECO:0007669"/>
    <property type="project" value="UniProtKB-KW"/>
</dbReference>
<dbReference type="Pfam" id="PF03992">
    <property type="entry name" value="ABM"/>
    <property type="match status" value="1"/>
</dbReference>
<gene>
    <name evidence="2" type="ORF">DFP79_1527</name>
</gene>
<evidence type="ECO:0000259" key="1">
    <source>
        <dbReference type="Pfam" id="PF03992"/>
    </source>
</evidence>
<dbReference type="InterPro" id="IPR007138">
    <property type="entry name" value="ABM_dom"/>
</dbReference>